<keyword evidence="2" id="KW-0732">Signal</keyword>
<dbReference type="AlphaFoldDB" id="A0A9D4JP98"/>
<reference evidence="3" key="1">
    <citation type="journal article" date="2019" name="bioRxiv">
        <title>The Genome of the Zebra Mussel, Dreissena polymorpha: A Resource for Invasive Species Research.</title>
        <authorList>
            <person name="McCartney M.A."/>
            <person name="Auch B."/>
            <person name="Kono T."/>
            <person name="Mallez S."/>
            <person name="Zhang Y."/>
            <person name="Obille A."/>
            <person name="Becker A."/>
            <person name="Abrahante J.E."/>
            <person name="Garbe J."/>
            <person name="Badalamenti J.P."/>
            <person name="Herman A."/>
            <person name="Mangelson H."/>
            <person name="Liachko I."/>
            <person name="Sullivan S."/>
            <person name="Sone E.D."/>
            <person name="Koren S."/>
            <person name="Silverstein K.A.T."/>
            <person name="Beckman K.B."/>
            <person name="Gohl D.M."/>
        </authorList>
    </citation>
    <scope>NUCLEOTIDE SEQUENCE</scope>
    <source>
        <strain evidence="3">Duluth1</strain>
        <tissue evidence="3">Whole animal</tissue>
    </source>
</reference>
<feature type="coiled-coil region" evidence="1">
    <location>
        <begin position="66"/>
        <end position="96"/>
    </location>
</feature>
<accession>A0A9D4JP98</accession>
<evidence type="ECO:0000256" key="2">
    <source>
        <dbReference type="SAM" id="SignalP"/>
    </source>
</evidence>
<evidence type="ECO:0000313" key="4">
    <source>
        <dbReference type="Proteomes" id="UP000828390"/>
    </source>
</evidence>
<proteinExistence type="predicted"/>
<comment type="caution">
    <text evidence="3">The sequence shown here is derived from an EMBL/GenBank/DDBJ whole genome shotgun (WGS) entry which is preliminary data.</text>
</comment>
<feature type="signal peptide" evidence="2">
    <location>
        <begin position="1"/>
        <end position="20"/>
    </location>
</feature>
<evidence type="ECO:0000313" key="3">
    <source>
        <dbReference type="EMBL" id="KAH3814852.1"/>
    </source>
</evidence>
<protein>
    <submittedName>
        <fullName evidence="3">Uncharacterized protein</fullName>
    </submittedName>
</protein>
<evidence type="ECO:0000256" key="1">
    <source>
        <dbReference type="SAM" id="Coils"/>
    </source>
</evidence>
<dbReference type="Proteomes" id="UP000828390">
    <property type="component" value="Unassembled WGS sequence"/>
</dbReference>
<organism evidence="3 4">
    <name type="scientific">Dreissena polymorpha</name>
    <name type="common">Zebra mussel</name>
    <name type="synonym">Mytilus polymorpha</name>
    <dbReference type="NCBI Taxonomy" id="45954"/>
    <lineage>
        <taxon>Eukaryota</taxon>
        <taxon>Metazoa</taxon>
        <taxon>Spiralia</taxon>
        <taxon>Lophotrochozoa</taxon>
        <taxon>Mollusca</taxon>
        <taxon>Bivalvia</taxon>
        <taxon>Autobranchia</taxon>
        <taxon>Heteroconchia</taxon>
        <taxon>Euheterodonta</taxon>
        <taxon>Imparidentia</taxon>
        <taxon>Neoheterodontei</taxon>
        <taxon>Myida</taxon>
        <taxon>Dreissenoidea</taxon>
        <taxon>Dreissenidae</taxon>
        <taxon>Dreissena</taxon>
    </lineage>
</organism>
<sequence length="135" mass="15695">MMLYMDCLFIFMNVILAVVAKEPSCPACSRYDFEERLLERVLRNELAIETMLKEIRETNVHVESALNLMTDDTKKLEETLNALEKSKNEMDAGLKETLDGGLKNKSTYMAHMEQRHKEKDSKLDNAISTWNEKYI</sequence>
<gene>
    <name evidence="3" type="ORF">DPMN_143365</name>
</gene>
<name>A0A9D4JP98_DREPO</name>
<feature type="chain" id="PRO_5038844885" evidence="2">
    <location>
        <begin position="21"/>
        <end position="135"/>
    </location>
</feature>
<reference evidence="3" key="2">
    <citation type="submission" date="2020-11" db="EMBL/GenBank/DDBJ databases">
        <authorList>
            <person name="McCartney M.A."/>
            <person name="Auch B."/>
            <person name="Kono T."/>
            <person name="Mallez S."/>
            <person name="Becker A."/>
            <person name="Gohl D.M."/>
            <person name="Silverstein K.A.T."/>
            <person name="Koren S."/>
            <person name="Bechman K.B."/>
            <person name="Herman A."/>
            <person name="Abrahante J.E."/>
            <person name="Garbe J."/>
        </authorList>
    </citation>
    <scope>NUCLEOTIDE SEQUENCE</scope>
    <source>
        <strain evidence="3">Duluth1</strain>
        <tissue evidence="3">Whole animal</tissue>
    </source>
</reference>
<dbReference type="EMBL" id="JAIWYP010000006">
    <property type="protein sequence ID" value="KAH3814852.1"/>
    <property type="molecule type" value="Genomic_DNA"/>
</dbReference>
<keyword evidence="4" id="KW-1185">Reference proteome</keyword>
<keyword evidence="1" id="KW-0175">Coiled coil</keyword>